<reference evidence="3" key="1">
    <citation type="journal article" date="2019" name="Int. J. Syst. Evol. Microbiol.">
        <title>The Global Catalogue of Microorganisms (GCM) 10K type strain sequencing project: providing services to taxonomists for standard genome sequencing and annotation.</title>
        <authorList>
            <consortium name="The Broad Institute Genomics Platform"/>
            <consortium name="The Broad Institute Genome Sequencing Center for Infectious Disease"/>
            <person name="Wu L."/>
            <person name="Ma J."/>
        </authorList>
    </citation>
    <scope>NUCLEOTIDE SEQUENCE [LARGE SCALE GENOMIC DNA]</scope>
    <source>
        <strain evidence="3">CCUG 53270</strain>
    </source>
</reference>
<gene>
    <name evidence="2" type="ORF">ACFQ4B_11445</name>
</gene>
<evidence type="ECO:0000256" key="1">
    <source>
        <dbReference type="SAM" id="Phobius"/>
    </source>
</evidence>
<protein>
    <submittedName>
        <fullName evidence="2">Uncharacterized protein</fullName>
    </submittedName>
</protein>
<keyword evidence="1" id="KW-1133">Transmembrane helix</keyword>
<keyword evidence="3" id="KW-1185">Reference proteome</keyword>
<comment type="caution">
    <text evidence="2">The sequence shown here is derived from an EMBL/GenBank/DDBJ whole genome shotgun (WGS) entry which is preliminary data.</text>
</comment>
<sequence>MALLFSPFCLIVSSVPLYQIVVRSHKRMPHSECEQRNDRDQEVAGILTAAVAISNVLVGVNASQLPMKGHIAARKFGESDYHNH</sequence>
<keyword evidence="1" id="KW-0472">Membrane</keyword>
<accession>A0ABW3UKF5</accession>
<evidence type="ECO:0000313" key="3">
    <source>
        <dbReference type="Proteomes" id="UP001597180"/>
    </source>
</evidence>
<evidence type="ECO:0000313" key="2">
    <source>
        <dbReference type="EMBL" id="MFD1220739.1"/>
    </source>
</evidence>
<feature type="transmembrane region" description="Helical" evidence="1">
    <location>
        <begin position="43"/>
        <end position="62"/>
    </location>
</feature>
<dbReference type="EMBL" id="JBHTLU010000013">
    <property type="protein sequence ID" value="MFD1220739.1"/>
    <property type="molecule type" value="Genomic_DNA"/>
</dbReference>
<proteinExistence type="predicted"/>
<keyword evidence="1" id="KW-0812">Transmembrane</keyword>
<dbReference type="RefSeq" id="WP_345587306.1">
    <property type="nucleotide sequence ID" value="NZ_BAABJG010000006.1"/>
</dbReference>
<dbReference type="Proteomes" id="UP001597180">
    <property type="component" value="Unassembled WGS sequence"/>
</dbReference>
<organism evidence="2 3">
    <name type="scientific">Paenibacillus vulneris</name>
    <dbReference type="NCBI Taxonomy" id="1133364"/>
    <lineage>
        <taxon>Bacteria</taxon>
        <taxon>Bacillati</taxon>
        <taxon>Bacillota</taxon>
        <taxon>Bacilli</taxon>
        <taxon>Bacillales</taxon>
        <taxon>Paenibacillaceae</taxon>
        <taxon>Paenibacillus</taxon>
    </lineage>
</organism>
<name>A0ABW3UKF5_9BACL</name>